<keyword evidence="9" id="KW-0436">Ligase</keyword>
<name>A0A171CTP4_9ACTN</name>
<accession>A0A171CTP4</accession>
<keyword evidence="5" id="KW-0997">Cell inner membrane</keyword>
<dbReference type="InterPro" id="IPR027417">
    <property type="entry name" value="P-loop_NTPase"/>
</dbReference>
<keyword evidence="7" id="KW-0472">Membrane</keyword>
<keyword evidence="10" id="KW-1185">Reference proteome</keyword>
<protein>
    <submittedName>
        <fullName evidence="9">Carboxylate--amine ligase</fullName>
    </submittedName>
</protein>
<dbReference type="Pfam" id="PF18130">
    <property type="entry name" value="ATPgrasp_N"/>
    <property type="match status" value="1"/>
</dbReference>
<dbReference type="GO" id="GO:0016874">
    <property type="term" value="F:ligase activity"/>
    <property type="evidence" value="ECO:0007669"/>
    <property type="project" value="UniProtKB-KW"/>
</dbReference>
<dbReference type="SUPFAM" id="SSF52540">
    <property type="entry name" value="P-loop containing nucleoside triphosphate hydrolases"/>
    <property type="match status" value="2"/>
</dbReference>
<dbReference type="Gene3D" id="3.40.50.300">
    <property type="entry name" value="P-loop containing nucleotide triphosphate hydrolases"/>
    <property type="match status" value="1"/>
</dbReference>
<dbReference type="PANTHER" id="PTHR43297:SF14">
    <property type="entry name" value="ATPASE AAA-TYPE CORE DOMAIN-CONTAINING PROTEIN"/>
    <property type="match status" value="1"/>
</dbReference>
<evidence type="ECO:0000259" key="8">
    <source>
        <dbReference type="PROSITE" id="PS50893"/>
    </source>
</evidence>
<dbReference type="OrthoDB" id="24041at2"/>
<keyword evidence="4" id="KW-1003">Cell membrane</keyword>
<dbReference type="EMBL" id="BDCX01000006">
    <property type="protein sequence ID" value="GAT67201.1"/>
    <property type="molecule type" value="Genomic_DNA"/>
</dbReference>
<feature type="domain" description="ABC transporter" evidence="8">
    <location>
        <begin position="9"/>
        <end position="247"/>
    </location>
</feature>
<dbReference type="PANTHER" id="PTHR43297">
    <property type="entry name" value="OLIGOPEPTIDE TRANSPORT ATP-BINDING PROTEIN APPD"/>
    <property type="match status" value="1"/>
</dbReference>
<comment type="subcellular location">
    <subcellularLocation>
        <location evidence="1">Membrane</location>
    </subcellularLocation>
</comment>
<evidence type="ECO:0000256" key="6">
    <source>
        <dbReference type="ARBA" id="ARBA00022967"/>
    </source>
</evidence>
<dbReference type="Pfam" id="PF00005">
    <property type="entry name" value="ABC_tran"/>
    <property type="match status" value="1"/>
</dbReference>
<comment type="caution">
    <text evidence="9">The sequence shown here is derived from an EMBL/GenBank/DDBJ whole genome shotgun (WGS) entry which is preliminary data.</text>
</comment>
<dbReference type="InterPro" id="IPR041472">
    <property type="entry name" value="BL00235/CARNS1_N"/>
</dbReference>
<evidence type="ECO:0000313" key="9">
    <source>
        <dbReference type="EMBL" id="GAT67201.1"/>
    </source>
</evidence>
<dbReference type="InterPro" id="IPR017871">
    <property type="entry name" value="ABC_transporter-like_CS"/>
</dbReference>
<sequence length="272" mass="28877">MEKGLPPDCRPGPPIRAAGGGGTAHLLMIESWVGAMSTLLPRAIRDAGHRFTFLTRDLHHYLRAAPNARSHPLLAADNVLTAETNDLPALLSQVERLHDALGFDGVLSSCDYYLPAVAEVAARLGLPGPSPEAGRRACRKDLTRAALQDALSGGELQRAALARALLARPDVLICDEITSGLDPVTQAEALDLLTGLDLTLIVISHDLPVAARIADRVAVVHEGRLIEHGPAGQVLHHPSHPVTRALTGLTGESSRAAGDPLRLRTVHSEIPR</sequence>
<evidence type="ECO:0000313" key="10">
    <source>
        <dbReference type="Proteomes" id="UP000077701"/>
    </source>
</evidence>
<comment type="similarity">
    <text evidence="2">Belongs to the ABC transporter superfamily.</text>
</comment>
<dbReference type="RefSeq" id="WP_153054238.1">
    <property type="nucleotide sequence ID" value="NZ_BDCX01000006.1"/>
</dbReference>
<dbReference type="InterPro" id="IPR050388">
    <property type="entry name" value="ABC_Ni/Peptide_Import"/>
</dbReference>
<evidence type="ECO:0000256" key="7">
    <source>
        <dbReference type="ARBA" id="ARBA00023136"/>
    </source>
</evidence>
<dbReference type="Proteomes" id="UP000077701">
    <property type="component" value="Unassembled WGS sequence"/>
</dbReference>
<dbReference type="GO" id="GO:0005524">
    <property type="term" value="F:ATP binding"/>
    <property type="evidence" value="ECO:0007669"/>
    <property type="project" value="InterPro"/>
</dbReference>
<organism evidence="9 10">
    <name type="scientific">Planomonospora sphaerica</name>
    <dbReference type="NCBI Taxonomy" id="161355"/>
    <lineage>
        <taxon>Bacteria</taxon>
        <taxon>Bacillati</taxon>
        <taxon>Actinomycetota</taxon>
        <taxon>Actinomycetes</taxon>
        <taxon>Streptosporangiales</taxon>
        <taxon>Streptosporangiaceae</taxon>
        <taxon>Planomonospora</taxon>
    </lineage>
</organism>
<evidence type="ECO:0000256" key="2">
    <source>
        <dbReference type="ARBA" id="ARBA00005417"/>
    </source>
</evidence>
<dbReference type="STRING" id="161355.PS9374_02854"/>
<keyword evidence="6" id="KW-1278">Translocase</keyword>
<reference evidence="9 10" key="1">
    <citation type="journal article" date="2016" name="Genome Announc.">
        <title>Draft Genome Sequence of Planomonospora sphaerica JCM9374, a Rare Actinomycete.</title>
        <authorList>
            <person name="Dohra H."/>
            <person name="Suzuki T."/>
            <person name="Inoue Y."/>
            <person name="Kodani S."/>
        </authorList>
    </citation>
    <scope>NUCLEOTIDE SEQUENCE [LARGE SCALE GENOMIC DNA]</scope>
    <source>
        <strain evidence="9 10">JCM 9374</strain>
    </source>
</reference>
<evidence type="ECO:0000256" key="3">
    <source>
        <dbReference type="ARBA" id="ARBA00022448"/>
    </source>
</evidence>
<evidence type="ECO:0000256" key="1">
    <source>
        <dbReference type="ARBA" id="ARBA00004370"/>
    </source>
</evidence>
<evidence type="ECO:0000256" key="4">
    <source>
        <dbReference type="ARBA" id="ARBA00022475"/>
    </source>
</evidence>
<dbReference type="GO" id="GO:0016887">
    <property type="term" value="F:ATP hydrolysis activity"/>
    <property type="evidence" value="ECO:0007669"/>
    <property type="project" value="InterPro"/>
</dbReference>
<gene>
    <name evidence="9" type="ORF">PS9374_02854</name>
</gene>
<dbReference type="PROSITE" id="PS50893">
    <property type="entry name" value="ABC_TRANSPORTER_2"/>
    <property type="match status" value="1"/>
</dbReference>
<dbReference type="PROSITE" id="PS00211">
    <property type="entry name" value="ABC_TRANSPORTER_1"/>
    <property type="match status" value="1"/>
</dbReference>
<proteinExistence type="inferred from homology"/>
<dbReference type="GO" id="GO:0016020">
    <property type="term" value="C:membrane"/>
    <property type="evidence" value="ECO:0007669"/>
    <property type="project" value="UniProtKB-SubCell"/>
</dbReference>
<reference evidence="10" key="2">
    <citation type="submission" date="2016-04" db="EMBL/GenBank/DDBJ databases">
        <title>Planomonospora sphaerica JCM9374 whole genome shotgun sequence.</title>
        <authorList>
            <person name="Suzuki T."/>
            <person name="Dohra H."/>
            <person name="Kodani S."/>
        </authorList>
    </citation>
    <scope>NUCLEOTIDE SEQUENCE [LARGE SCALE GENOMIC DNA]</scope>
    <source>
        <strain evidence="10">JCM 9374</strain>
    </source>
</reference>
<dbReference type="AlphaFoldDB" id="A0A171CTP4"/>
<keyword evidence="3" id="KW-0813">Transport</keyword>
<dbReference type="InterPro" id="IPR003439">
    <property type="entry name" value="ABC_transporter-like_ATP-bd"/>
</dbReference>
<evidence type="ECO:0000256" key="5">
    <source>
        <dbReference type="ARBA" id="ARBA00022519"/>
    </source>
</evidence>